<reference evidence="1" key="1">
    <citation type="submission" date="2019-10" db="EMBL/GenBank/DDBJ databases">
        <authorList>
            <consortium name="DOE Joint Genome Institute"/>
            <person name="Kuo A."/>
            <person name="Miyauchi S."/>
            <person name="Kiss E."/>
            <person name="Drula E."/>
            <person name="Kohler A."/>
            <person name="Sanchez-Garcia M."/>
            <person name="Andreopoulos B."/>
            <person name="Barry K.W."/>
            <person name="Bonito G."/>
            <person name="Buee M."/>
            <person name="Carver A."/>
            <person name="Chen C."/>
            <person name="Cichocki N."/>
            <person name="Clum A."/>
            <person name="Culley D."/>
            <person name="Crous P.W."/>
            <person name="Fauchery L."/>
            <person name="Girlanda M."/>
            <person name="Hayes R."/>
            <person name="Keri Z."/>
            <person name="Labutti K."/>
            <person name="Lipzen A."/>
            <person name="Lombard V."/>
            <person name="Magnuson J."/>
            <person name="Maillard F."/>
            <person name="Morin E."/>
            <person name="Murat C."/>
            <person name="Nolan M."/>
            <person name="Ohm R."/>
            <person name="Pangilinan J."/>
            <person name="Pereira M."/>
            <person name="Perotto S."/>
            <person name="Peter M."/>
            <person name="Riley R."/>
            <person name="Sitrit Y."/>
            <person name="Stielow B."/>
            <person name="Szollosi G."/>
            <person name="Zifcakova L."/>
            <person name="Stursova M."/>
            <person name="Spatafora J.W."/>
            <person name="Tedersoo L."/>
            <person name="Vaario L.-M."/>
            <person name="Yamada A."/>
            <person name="Yan M."/>
            <person name="Wang P."/>
            <person name="Xu J."/>
            <person name="Bruns T."/>
            <person name="Baldrian P."/>
            <person name="Vilgalys R."/>
            <person name="Henrissat B."/>
            <person name="Grigoriev I.V."/>
            <person name="Hibbett D."/>
            <person name="Nagy L.G."/>
            <person name="Martin F.M."/>
        </authorList>
    </citation>
    <scope>NUCLEOTIDE SEQUENCE</scope>
    <source>
        <strain evidence="1">P2</strain>
    </source>
</reference>
<feature type="non-terminal residue" evidence="1">
    <location>
        <position position="149"/>
    </location>
</feature>
<name>A0ACB6ZGT0_THEGA</name>
<accession>A0ACB6ZGT0</accession>
<reference evidence="1" key="2">
    <citation type="journal article" date="2020" name="Nat. Commun.">
        <title>Large-scale genome sequencing of mycorrhizal fungi provides insights into the early evolution of symbiotic traits.</title>
        <authorList>
            <person name="Miyauchi S."/>
            <person name="Kiss E."/>
            <person name="Kuo A."/>
            <person name="Drula E."/>
            <person name="Kohler A."/>
            <person name="Sanchez-Garcia M."/>
            <person name="Morin E."/>
            <person name="Andreopoulos B."/>
            <person name="Barry K.W."/>
            <person name="Bonito G."/>
            <person name="Buee M."/>
            <person name="Carver A."/>
            <person name="Chen C."/>
            <person name="Cichocki N."/>
            <person name="Clum A."/>
            <person name="Culley D."/>
            <person name="Crous P.W."/>
            <person name="Fauchery L."/>
            <person name="Girlanda M."/>
            <person name="Hayes R.D."/>
            <person name="Keri Z."/>
            <person name="LaButti K."/>
            <person name="Lipzen A."/>
            <person name="Lombard V."/>
            <person name="Magnuson J."/>
            <person name="Maillard F."/>
            <person name="Murat C."/>
            <person name="Nolan M."/>
            <person name="Ohm R.A."/>
            <person name="Pangilinan J."/>
            <person name="Pereira M.F."/>
            <person name="Perotto S."/>
            <person name="Peter M."/>
            <person name="Pfister S."/>
            <person name="Riley R."/>
            <person name="Sitrit Y."/>
            <person name="Stielow J.B."/>
            <person name="Szollosi G."/>
            <person name="Zifcakova L."/>
            <person name="Stursova M."/>
            <person name="Spatafora J.W."/>
            <person name="Tedersoo L."/>
            <person name="Vaario L.M."/>
            <person name="Yamada A."/>
            <person name="Yan M."/>
            <person name="Wang P."/>
            <person name="Xu J."/>
            <person name="Bruns T."/>
            <person name="Baldrian P."/>
            <person name="Vilgalys R."/>
            <person name="Dunand C."/>
            <person name="Henrissat B."/>
            <person name="Grigoriev I.V."/>
            <person name="Hibbett D."/>
            <person name="Nagy L.G."/>
            <person name="Martin F.M."/>
        </authorList>
    </citation>
    <scope>NUCLEOTIDE SEQUENCE</scope>
    <source>
        <strain evidence="1">P2</strain>
    </source>
</reference>
<proteinExistence type="predicted"/>
<comment type="caution">
    <text evidence="1">The sequence shown here is derived from an EMBL/GenBank/DDBJ whole genome shotgun (WGS) entry which is preliminary data.</text>
</comment>
<sequence length="149" mass="17426">PNRPKILFYNKSEPYYGFTNFSPHPVIYHGKSYPTSEHLFQSFKFVHKPSLVEHIRTCDPRPSVAFAEARRFAHEVHPNWRHDNIRAMDVALYLKFTQHKDLKRELLATGDAELIENSDKDSFWGCGADGKGRNELGKALMRLRDRLRE</sequence>
<protein>
    <submittedName>
        <fullName evidence="1">DUF1768-domain-containing protein</fullName>
    </submittedName>
</protein>
<gene>
    <name evidence="1" type="ORF">BDM02DRAFT_3075623</name>
</gene>
<evidence type="ECO:0000313" key="2">
    <source>
        <dbReference type="Proteomes" id="UP000886501"/>
    </source>
</evidence>
<organism evidence="1 2">
    <name type="scientific">Thelephora ganbajun</name>
    <name type="common">Ganba fungus</name>
    <dbReference type="NCBI Taxonomy" id="370292"/>
    <lineage>
        <taxon>Eukaryota</taxon>
        <taxon>Fungi</taxon>
        <taxon>Dikarya</taxon>
        <taxon>Basidiomycota</taxon>
        <taxon>Agaricomycotina</taxon>
        <taxon>Agaricomycetes</taxon>
        <taxon>Thelephorales</taxon>
        <taxon>Thelephoraceae</taxon>
        <taxon>Thelephora</taxon>
    </lineage>
</organism>
<evidence type="ECO:0000313" key="1">
    <source>
        <dbReference type="EMBL" id="KAF9648777.1"/>
    </source>
</evidence>
<dbReference type="Proteomes" id="UP000886501">
    <property type="component" value="Unassembled WGS sequence"/>
</dbReference>
<feature type="non-terminal residue" evidence="1">
    <location>
        <position position="1"/>
    </location>
</feature>
<keyword evidence="2" id="KW-1185">Reference proteome</keyword>
<dbReference type="EMBL" id="MU118008">
    <property type="protein sequence ID" value="KAF9648777.1"/>
    <property type="molecule type" value="Genomic_DNA"/>
</dbReference>